<reference evidence="1" key="1">
    <citation type="submission" date="2020-10" db="EMBL/GenBank/DDBJ databases">
        <authorList>
            <person name="Gilroy R."/>
        </authorList>
    </citation>
    <scope>NUCLEOTIDE SEQUENCE</scope>
    <source>
        <strain evidence="1">1063</strain>
    </source>
</reference>
<name>A0A9D1L2Q8_9FIRM</name>
<gene>
    <name evidence="1" type="primary">tcmP</name>
    <name evidence="1" type="ORF">IAD51_06370</name>
</gene>
<organism evidence="1 2">
    <name type="scientific">Candidatus Limadaptatus stercorigallinarum</name>
    <dbReference type="NCBI Taxonomy" id="2840845"/>
    <lineage>
        <taxon>Bacteria</taxon>
        <taxon>Bacillati</taxon>
        <taxon>Bacillota</taxon>
        <taxon>Clostridia</taxon>
        <taxon>Eubacteriales</taxon>
        <taxon>Candidatus Limadaptatus</taxon>
    </lineage>
</organism>
<evidence type="ECO:0000313" key="2">
    <source>
        <dbReference type="Proteomes" id="UP000824088"/>
    </source>
</evidence>
<comment type="caution">
    <text evidence="1">The sequence shown here is derived from an EMBL/GenBank/DDBJ whole genome shotgun (WGS) entry which is preliminary data.</text>
</comment>
<dbReference type="InterPro" id="IPR031009">
    <property type="entry name" value="Tcm_partner"/>
</dbReference>
<dbReference type="Proteomes" id="UP000824088">
    <property type="component" value="Unassembled WGS sequence"/>
</dbReference>
<accession>A0A9D1L2Q8</accession>
<dbReference type="AlphaFoldDB" id="A0A9D1L2Q8"/>
<evidence type="ECO:0000313" key="1">
    <source>
        <dbReference type="EMBL" id="HIU21831.1"/>
    </source>
</evidence>
<dbReference type="EMBL" id="DVMN01000114">
    <property type="protein sequence ID" value="HIU21831.1"/>
    <property type="molecule type" value="Genomic_DNA"/>
</dbReference>
<protein>
    <submittedName>
        <fullName evidence="1">Three-Cys-motif partner protein TcmP</fullName>
    </submittedName>
</protein>
<proteinExistence type="predicted"/>
<reference evidence="1" key="2">
    <citation type="journal article" date="2021" name="PeerJ">
        <title>Extensive microbial diversity within the chicken gut microbiome revealed by metagenomics and culture.</title>
        <authorList>
            <person name="Gilroy R."/>
            <person name="Ravi A."/>
            <person name="Getino M."/>
            <person name="Pursley I."/>
            <person name="Horton D.L."/>
            <person name="Alikhan N.F."/>
            <person name="Baker D."/>
            <person name="Gharbi K."/>
            <person name="Hall N."/>
            <person name="Watson M."/>
            <person name="Adriaenssens E.M."/>
            <person name="Foster-Nyarko E."/>
            <person name="Jarju S."/>
            <person name="Secka A."/>
            <person name="Antonio M."/>
            <person name="Oren A."/>
            <person name="Chaudhuri R.R."/>
            <person name="La Ragione R."/>
            <person name="Hildebrand F."/>
            <person name="Pallen M.J."/>
        </authorList>
    </citation>
    <scope>NUCLEOTIDE SEQUENCE</scope>
    <source>
        <strain evidence="1">1063</strain>
    </source>
</reference>
<dbReference type="NCBIfam" id="TIGR04474">
    <property type="entry name" value="tcm_partner"/>
    <property type="match status" value="1"/>
</dbReference>
<sequence length="384" mass="44265">MANTKEFFKTKKAWSIYKDELLCSYILPYFNKVMSTGIPIVYIDGFAGKGKFDDGTLGSPLLVKEKLYQAKSTSRFATPINAYFVEYEYADELKSNLSDASLHVIQGDYRIKVKEILDSNRNKNVFLYVDPYGIKYLDFGIFATLDTTKYNSVELLLNLNSFGFLREACRLLRVNVNADDIMPDFAVSTNDIKNDIPNMNLIAHGTYWQEIVEDYQQGKLDIFQAEDAFLAKYMKELSNTFSYVCRIPIRFSKSKLAKYQMIFATNHKHGVFLMADSMIACKNKMEVNINKGQLSIFDYDSTLDNCEDIMFAEIPSEFIDVKDLYLNIYRQIGILYLTKDMNNALKQLESKGKIEIVRTPLYTAQGRPSKSMNFLKNTIKVRRK</sequence>